<dbReference type="PANTHER" id="PTHR13126">
    <property type="entry name" value="CHAPERONE ATP11"/>
    <property type="match status" value="1"/>
</dbReference>
<dbReference type="EMBL" id="ML996687">
    <property type="protein sequence ID" value="KAF2405623.1"/>
    <property type="molecule type" value="Genomic_DNA"/>
</dbReference>
<evidence type="ECO:0000256" key="3">
    <source>
        <dbReference type="ARBA" id="ARBA00022946"/>
    </source>
</evidence>
<sequence length="309" mass="34958">MPPFRPFARRLFAPLRQRRYACVQNVRFLRTGNEQQIIERYKEKLESKAREAGLKDINDLKEVYKEKIETLRKEAVVPGANAPLNPPSQHQQHQQHQQQQQQQHHQPATPAPFTPPPPPTPKPSIQPGVKTLSSFLDIPKLAPLSPKEIEALWRLRHASNPRSLCATIPATTYAHMALLASKHPQFVLPLPREGAGAEMHFLQWTFPAPHTATILLTHLAEYKLRGEYASPHTTVTMHGELAAEKDVVLAQGTVTEKSNVSVEEGRWLLVCLQRFYGGSRDGVRLLERFSAGDEAFRIEDVLEEAERLP</sequence>
<organism evidence="6 7">
    <name type="scientific">Trichodelitschia bisporula</name>
    <dbReference type="NCBI Taxonomy" id="703511"/>
    <lineage>
        <taxon>Eukaryota</taxon>
        <taxon>Fungi</taxon>
        <taxon>Dikarya</taxon>
        <taxon>Ascomycota</taxon>
        <taxon>Pezizomycotina</taxon>
        <taxon>Dothideomycetes</taxon>
        <taxon>Dothideomycetes incertae sedis</taxon>
        <taxon>Phaeotrichales</taxon>
        <taxon>Phaeotrichaceae</taxon>
        <taxon>Trichodelitschia</taxon>
    </lineage>
</organism>
<protein>
    <submittedName>
        <fullName evidence="6">F1F0 ATP synthase assembly protein-like protein Atp11</fullName>
    </submittedName>
</protein>
<keyword evidence="3" id="KW-0809">Transit peptide</keyword>
<accession>A0A6G1IBD7</accession>
<proteinExistence type="inferred from homology"/>
<comment type="subcellular location">
    <subcellularLocation>
        <location evidence="1">Mitochondrion</location>
    </subcellularLocation>
</comment>
<dbReference type="Proteomes" id="UP000799640">
    <property type="component" value="Unassembled WGS sequence"/>
</dbReference>
<evidence type="ECO:0000256" key="5">
    <source>
        <dbReference type="SAM" id="MobiDB-lite"/>
    </source>
</evidence>
<dbReference type="InterPro" id="IPR010591">
    <property type="entry name" value="ATP11"/>
</dbReference>
<evidence type="ECO:0000256" key="1">
    <source>
        <dbReference type="ARBA" id="ARBA00004173"/>
    </source>
</evidence>
<dbReference type="PANTHER" id="PTHR13126:SF0">
    <property type="entry name" value="ATP SYNTHASE MITOCHONDRIAL F1 COMPLEX ASSEMBLY FACTOR 1"/>
    <property type="match status" value="1"/>
</dbReference>
<name>A0A6G1IBD7_9PEZI</name>
<gene>
    <name evidence="6" type="ORF">EJ06DRAFT_526135</name>
</gene>
<feature type="compositionally biased region" description="Pro residues" evidence="5">
    <location>
        <begin position="109"/>
        <end position="124"/>
    </location>
</feature>
<dbReference type="Pfam" id="PF06644">
    <property type="entry name" value="ATP11"/>
    <property type="match status" value="1"/>
</dbReference>
<keyword evidence="4" id="KW-0496">Mitochondrion</keyword>
<dbReference type="OrthoDB" id="16535at2759"/>
<evidence type="ECO:0000313" key="7">
    <source>
        <dbReference type="Proteomes" id="UP000799640"/>
    </source>
</evidence>
<feature type="compositionally biased region" description="Low complexity" evidence="5">
    <location>
        <begin position="89"/>
        <end position="108"/>
    </location>
</feature>
<evidence type="ECO:0000313" key="6">
    <source>
        <dbReference type="EMBL" id="KAF2405623.1"/>
    </source>
</evidence>
<evidence type="ECO:0000256" key="4">
    <source>
        <dbReference type="ARBA" id="ARBA00023128"/>
    </source>
</evidence>
<reference evidence="6" key="1">
    <citation type="journal article" date="2020" name="Stud. Mycol.">
        <title>101 Dothideomycetes genomes: a test case for predicting lifestyles and emergence of pathogens.</title>
        <authorList>
            <person name="Haridas S."/>
            <person name="Albert R."/>
            <person name="Binder M."/>
            <person name="Bloem J."/>
            <person name="Labutti K."/>
            <person name="Salamov A."/>
            <person name="Andreopoulos B."/>
            <person name="Baker S."/>
            <person name="Barry K."/>
            <person name="Bills G."/>
            <person name="Bluhm B."/>
            <person name="Cannon C."/>
            <person name="Castanera R."/>
            <person name="Culley D."/>
            <person name="Daum C."/>
            <person name="Ezra D."/>
            <person name="Gonzalez J."/>
            <person name="Henrissat B."/>
            <person name="Kuo A."/>
            <person name="Liang C."/>
            <person name="Lipzen A."/>
            <person name="Lutzoni F."/>
            <person name="Magnuson J."/>
            <person name="Mondo S."/>
            <person name="Nolan M."/>
            <person name="Ohm R."/>
            <person name="Pangilinan J."/>
            <person name="Park H.-J."/>
            <person name="Ramirez L."/>
            <person name="Alfaro M."/>
            <person name="Sun H."/>
            <person name="Tritt A."/>
            <person name="Yoshinaga Y."/>
            <person name="Zwiers L.-H."/>
            <person name="Turgeon B."/>
            <person name="Goodwin S."/>
            <person name="Spatafora J."/>
            <person name="Crous P."/>
            <person name="Grigoriev I."/>
        </authorList>
    </citation>
    <scope>NUCLEOTIDE SEQUENCE</scope>
    <source>
        <strain evidence="6">CBS 262.69</strain>
    </source>
</reference>
<comment type="similarity">
    <text evidence="2">Belongs to the ATP11 family.</text>
</comment>
<dbReference type="GO" id="GO:0005739">
    <property type="term" value="C:mitochondrion"/>
    <property type="evidence" value="ECO:0007669"/>
    <property type="project" value="UniProtKB-SubCell"/>
</dbReference>
<keyword evidence="7" id="KW-1185">Reference proteome</keyword>
<feature type="region of interest" description="Disordered" evidence="5">
    <location>
        <begin position="78"/>
        <end position="129"/>
    </location>
</feature>
<dbReference type="AlphaFoldDB" id="A0A6G1IBD7"/>
<evidence type="ECO:0000256" key="2">
    <source>
        <dbReference type="ARBA" id="ARBA00009116"/>
    </source>
</evidence>
<dbReference type="GO" id="GO:0033615">
    <property type="term" value="P:mitochondrial proton-transporting ATP synthase complex assembly"/>
    <property type="evidence" value="ECO:0007669"/>
    <property type="project" value="TreeGrafter"/>
</dbReference>